<dbReference type="OrthoDB" id="10521464at2759"/>
<gene>
    <name evidence="1" type="ORF">CXB51_011156</name>
</gene>
<dbReference type="PANTHER" id="PTHR47723">
    <property type="entry name" value="OS05G0353850 PROTEIN"/>
    <property type="match status" value="1"/>
</dbReference>
<evidence type="ECO:0008006" key="3">
    <source>
        <dbReference type="Google" id="ProtNLM"/>
    </source>
</evidence>
<sequence>MVLYGMLKWLVCGFLEKLLVKDWGPLINMCTQSENVPTEHVPVKNMVMLSGEWNWSAISLVLPSQVLLSISAYKPPLAQDVDDFIGWRHEKRSAFFVHSAYSTNYRIEMARKGSIWHNPGPQKVNTNSAVCNGFGNALVGGLIRGKHERWIAGFSKNIGCCSIITAKLWGALEAIKNLLQLPWMVRIAHIFREGNRVADGLASMAFSRPLGRYTFMQLSNEVLHLLHDDYSGMTCSCLV</sequence>
<accession>A0A8J6D073</accession>
<dbReference type="InterPro" id="IPR053151">
    <property type="entry name" value="RNase_H-like"/>
</dbReference>
<keyword evidence="2" id="KW-1185">Reference proteome</keyword>
<dbReference type="InterPro" id="IPR044730">
    <property type="entry name" value="RNase_H-like_dom_plant"/>
</dbReference>
<reference evidence="1 2" key="1">
    <citation type="journal article" date="2021" name="bioRxiv">
        <title>The Gossypium anomalum genome as a resource for cotton improvement and evolutionary analysis of hybrid incompatibility.</title>
        <authorList>
            <person name="Grover C.E."/>
            <person name="Yuan D."/>
            <person name="Arick M.A."/>
            <person name="Miller E.R."/>
            <person name="Hu G."/>
            <person name="Peterson D.G."/>
            <person name="Wendel J.F."/>
            <person name="Udall J.A."/>
        </authorList>
    </citation>
    <scope>NUCLEOTIDE SEQUENCE [LARGE SCALE GENOMIC DNA]</scope>
    <source>
        <strain evidence="1">JFW-Udall</strain>
        <tissue evidence="1">Leaf</tissue>
    </source>
</reference>
<dbReference type="PANTHER" id="PTHR47723:SF19">
    <property type="entry name" value="POLYNUCLEOTIDYL TRANSFERASE, RIBONUCLEASE H-LIKE SUPERFAMILY PROTEIN"/>
    <property type="match status" value="1"/>
</dbReference>
<dbReference type="CDD" id="cd06222">
    <property type="entry name" value="RNase_H_like"/>
    <property type="match status" value="1"/>
</dbReference>
<proteinExistence type="predicted"/>
<organism evidence="1 2">
    <name type="scientific">Gossypium anomalum</name>
    <dbReference type="NCBI Taxonomy" id="47600"/>
    <lineage>
        <taxon>Eukaryota</taxon>
        <taxon>Viridiplantae</taxon>
        <taxon>Streptophyta</taxon>
        <taxon>Embryophyta</taxon>
        <taxon>Tracheophyta</taxon>
        <taxon>Spermatophyta</taxon>
        <taxon>Magnoliopsida</taxon>
        <taxon>eudicotyledons</taxon>
        <taxon>Gunneridae</taxon>
        <taxon>Pentapetalae</taxon>
        <taxon>rosids</taxon>
        <taxon>malvids</taxon>
        <taxon>Malvales</taxon>
        <taxon>Malvaceae</taxon>
        <taxon>Malvoideae</taxon>
        <taxon>Gossypium</taxon>
    </lineage>
</organism>
<dbReference type="Proteomes" id="UP000701853">
    <property type="component" value="Chromosome 5"/>
</dbReference>
<evidence type="ECO:0000313" key="1">
    <source>
        <dbReference type="EMBL" id="KAG8493837.1"/>
    </source>
</evidence>
<name>A0A8J6D073_9ROSI</name>
<evidence type="ECO:0000313" key="2">
    <source>
        <dbReference type="Proteomes" id="UP000701853"/>
    </source>
</evidence>
<comment type="caution">
    <text evidence="1">The sequence shown here is derived from an EMBL/GenBank/DDBJ whole genome shotgun (WGS) entry which is preliminary data.</text>
</comment>
<protein>
    <recommendedName>
        <fullName evidence="3">RNase H type-1 domain-containing protein</fullName>
    </recommendedName>
</protein>
<dbReference type="AlphaFoldDB" id="A0A8J6D073"/>
<dbReference type="EMBL" id="JAHUZN010000005">
    <property type="protein sequence ID" value="KAG8493837.1"/>
    <property type="molecule type" value="Genomic_DNA"/>
</dbReference>